<name>A0A1X4G7P0_9CYAN</name>
<dbReference type="PANTHER" id="PTHR37310">
    <property type="entry name" value="CYTOPLASMIC PROTEIN-RELATED"/>
    <property type="match status" value="1"/>
</dbReference>
<evidence type="ECO:0000313" key="1">
    <source>
        <dbReference type="EMBL" id="OSO91854.1"/>
    </source>
</evidence>
<dbReference type="RefSeq" id="WP_085727850.1">
    <property type="nucleotide sequence ID" value="NZ_NBYN01000040.1"/>
</dbReference>
<dbReference type="CDD" id="cd08026">
    <property type="entry name" value="DUF326"/>
    <property type="match status" value="1"/>
</dbReference>
<sequence>MMMMMTESLTTEMQNCINATTECHKICLETMTYCMSQGGKYMSASLISAMRDCSEFCMVCTNMLISGSLSAGKTCALCAEICDRCALACESISTDKKMIGCASACRNCAEACRGVKVGV</sequence>
<dbReference type="Proteomes" id="UP000192997">
    <property type="component" value="Unassembled WGS sequence"/>
</dbReference>
<proteinExistence type="predicted"/>
<evidence type="ECO:0000313" key="2">
    <source>
        <dbReference type="Proteomes" id="UP000192997"/>
    </source>
</evidence>
<dbReference type="Pfam" id="PF03860">
    <property type="entry name" value="Csp"/>
    <property type="match status" value="1"/>
</dbReference>
<comment type="caution">
    <text evidence="1">The sequence shown here is derived from an EMBL/GenBank/DDBJ whole genome shotgun (WGS) entry which is preliminary data.</text>
</comment>
<dbReference type="EMBL" id="NBYN01000040">
    <property type="protein sequence ID" value="OSO91854.1"/>
    <property type="molecule type" value="Genomic_DNA"/>
</dbReference>
<dbReference type="InterPro" id="IPR044543">
    <property type="entry name" value="YHJQ-like"/>
</dbReference>
<dbReference type="Gene3D" id="1.20.1270.360">
    <property type="match status" value="1"/>
</dbReference>
<gene>
    <name evidence="1" type="ORF">B7O87_07170</name>
</gene>
<accession>A0A1X4G7P0</accession>
<reference evidence="2" key="1">
    <citation type="submission" date="2017-04" db="EMBL/GenBank/DDBJ databases">
        <authorList>
            <person name="Abreu V.A."/>
            <person name="Popin R.V."/>
            <person name="Rigonato J."/>
            <person name="Andreote A.P."/>
            <person name="Schaker P.C."/>
            <person name="Hoff-Risseti C."/>
            <person name="Alvarenga D.O."/>
            <person name="Varani A.M."/>
            <person name="Fiore M.F."/>
        </authorList>
    </citation>
    <scope>NUCLEOTIDE SEQUENCE [LARGE SCALE GENOMIC DNA]</scope>
    <source>
        <strain evidence="2">CENA303</strain>
    </source>
</reference>
<dbReference type="InterPro" id="IPR005560">
    <property type="entry name" value="Csp_YhjQ"/>
</dbReference>
<organism evidence="1 2">
    <name type="scientific">Cylindrospermopsis raciborskii CENA303</name>
    <dbReference type="NCBI Taxonomy" id="1170769"/>
    <lineage>
        <taxon>Bacteria</taxon>
        <taxon>Bacillati</taxon>
        <taxon>Cyanobacteriota</taxon>
        <taxon>Cyanophyceae</taxon>
        <taxon>Nostocales</taxon>
        <taxon>Aphanizomenonaceae</taxon>
        <taxon>Cylindrospermopsis</taxon>
    </lineage>
</organism>
<protein>
    <submittedName>
        <fullName evidence="1">Four-helix bundle copper-binding protein</fullName>
    </submittedName>
</protein>
<dbReference type="PANTHER" id="PTHR37310:SF1">
    <property type="entry name" value="CYTOPLASMIC PROTEIN"/>
    <property type="match status" value="1"/>
</dbReference>
<dbReference type="AlphaFoldDB" id="A0A1X4G7P0"/>